<dbReference type="RefSeq" id="WP_094362483.1">
    <property type="nucleotide sequence ID" value="NZ_NMVQ01000001.1"/>
</dbReference>
<evidence type="ECO:0000313" key="3">
    <source>
        <dbReference type="EMBL" id="OYO25274.1"/>
    </source>
</evidence>
<proteinExistence type="predicted"/>
<evidence type="ECO:0000259" key="2">
    <source>
        <dbReference type="PROSITE" id="PS50234"/>
    </source>
</evidence>
<dbReference type="SUPFAM" id="SSF53300">
    <property type="entry name" value="vWA-like"/>
    <property type="match status" value="1"/>
</dbReference>
<name>A0A255HFN5_9ACTN</name>
<dbReference type="CDD" id="cd00198">
    <property type="entry name" value="vWFA"/>
    <property type="match status" value="1"/>
</dbReference>
<dbReference type="EMBL" id="NMVQ01000001">
    <property type="protein sequence ID" value="OYO25274.1"/>
    <property type="molecule type" value="Genomic_DNA"/>
</dbReference>
<keyword evidence="1" id="KW-1133">Transmembrane helix</keyword>
<dbReference type="SMART" id="SM00327">
    <property type="entry name" value="VWA"/>
    <property type="match status" value="1"/>
</dbReference>
<keyword evidence="1" id="KW-0812">Transmembrane</keyword>
<dbReference type="OrthoDB" id="9814325at2"/>
<keyword evidence="1" id="KW-0472">Membrane</keyword>
<accession>A0A255HFN5</accession>
<dbReference type="InterPro" id="IPR036465">
    <property type="entry name" value="vWFA_dom_sf"/>
</dbReference>
<dbReference type="PROSITE" id="PS50234">
    <property type="entry name" value="VWFA"/>
    <property type="match status" value="1"/>
</dbReference>
<feature type="domain" description="VWFA" evidence="2">
    <location>
        <begin position="64"/>
        <end position="248"/>
    </location>
</feature>
<feature type="transmembrane region" description="Helical" evidence="1">
    <location>
        <begin position="6"/>
        <end position="24"/>
    </location>
</feature>
<dbReference type="Gene3D" id="3.40.50.410">
    <property type="entry name" value="von Willebrand factor, type A domain"/>
    <property type="match status" value="1"/>
</dbReference>
<comment type="caution">
    <text evidence="3">The sequence shown here is derived from an EMBL/GenBank/DDBJ whole genome shotgun (WGS) entry which is preliminary data.</text>
</comment>
<evidence type="ECO:0000313" key="4">
    <source>
        <dbReference type="Proteomes" id="UP000216311"/>
    </source>
</evidence>
<dbReference type="Proteomes" id="UP000216311">
    <property type="component" value="Unassembled WGS sequence"/>
</dbReference>
<reference evidence="3 4" key="1">
    <citation type="submission" date="2017-07" db="EMBL/GenBank/DDBJ databases">
        <title>Draft whole genome sequences of clinical Proprionibacteriaceae strains.</title>
        <authorList>
            <person name="Bernier A.-M."/>
            <person name="Bernard K."/>
            <person name="Domingo M.-C."/>
        </authorList>
    </citation>
    <scope>NUCLEOTIDE SEQUENCE [LARGE SCALE GENOMIC DNA]</scope>
    <source>
        <strain evidence="3 4">NML 130396</strain>
    </source>
</reference>
<dbReference type="Pfam" id="PF13519">
    <property type="entry name" value="VWA_2"/>
    <property type="match status" value="1"/>
</dbReference>
<organism evidence="3 4">
    <name type="scientific">Enemella dayhoffiae</name>
    <dbReference type="NCBI Taxonomy" id="2016507"/>
    <lineage>
        <taxon>Bacteria</taxon>
        <taxon>Bacillati</taxon>
        <taxon>Actinomycetota</taxon>
        <taxon>Actinomycetes</taxon>
        <taxon>Propionibacteriales</taxon>
        <taxon>Propionibacteriaceae</taxon>
        <taxon>Enemella</taxon>
    </lineage>
</organism>
<protein>
    <recommendedName>
        <fullName evidence="2">VWFA domain-containing protein</fullName>
    </recommendedName>
</protein>
<keyword evidence="4" id="KW-1185">Reference proteome</keyword>
<evidence type="ECO:0000256" key="1">
    <source>
        <dbReference type="SAM" id="Phobius"/>
    </source>
</evidence>
<feature type="transmembrane region" description="Helical" evidence="1">
    <location>
        <begin position="36"/>
        <end position="55"/>
    </location>
</feature>
<sequence>MSVHPIWPVLVVGLVGTGWALWRLRRTRDRAGWRRLGLAVLVLLIGVRPVVGSAAGEAAASTADVVIVIDRTTSMGALDHADGKPRMDGVRSDVRAVVKRFPGARFALVTFDSGARVEMPLSSDAGAVVTLADTIIVQNYTYSAGSSISRPVELLTGMLAQAQKAAPERQRYVVYLGDGEQTSDETPGSFAELKPFLAGGVVLGYGTVAGGRMPTGYGRDNFVYDPAGHGDALSKIDEGNLRTIADQLGVGYQHRTGDTSALQLNPKRTALGLGDGRVHSGVETYWVFALGLLGLALWELWRSATAYARLREELR</sequence>
<dbReference type="InterPro" id="IPR002035">
    <property type="entry name" value="VWF_A"/>
</dbReference>
<gene>
    <name evidence="3" type="ORF">CGZ93_02185</name>
</gene>
<dbReference type="AlphaFoldDB" id="A0A255HFN5"/>